<evidence type="ECO:0000259" key="1">
    <source>
        <dbReference type="PROSITE" id="PS50075"/>
    </source>
</evidence>
<dbReference type="AlphaFoldDB" id="A0A2S9GT97"/>
<keyword evidence="3" id="KW-1185">Reference proteome</keyword>
<dbReference type="EMBL" id="PUGF01000032">
    <property type="protein sequence ID" value="PRC90940.1"/>
    <property type="molecule type" value="Genomic_DNA"/>
</dbReference>
<dbReference type="OrthoDB" id="8527261at2"/>
<protein>
    <submittedName>
        <fullName evidence="2">Acyl carrier protein</fullName>
    </submittedName>
</protein>
<sequence>MSSIIALKNILTETLHLGAQAQKLQADSMLLGSLAELDSMAVINVIVAIEEHFGITVEDDEISGNTFATLGSLAAFVDSKL</sequence>
<evidence type="ECO:0000313" key="3">
    <source>
        <dbReference type="Proteomes" id="UP000237839"/>
    </source>
</evidence>
<dbReference type="SUPFAM" id="SSF47336">
    <property type="entry name" value="ACP-like"/>
    <property type="match status" value="1"/>
</dbReference>
<dbReference type="InterPro" id="IPR036736">
    <property type="entry name" value="ACP-like_sf"/>
</dbReference>
<name>A0A2S9GT97_9BURK</name>
<proteinExistence type="predicted"/>
<accession>A0A2S9GT97</accession>
<dbReference type="RefSeq" id="WP_105534071.1">
    <property type="nucleotide sequence ID" value="NZ_PUGF01000032.1"/>
</dbReference>
<feature type="domain" description="Carrier" evidence="1">
    <location>
        <begin position="1"/>
        <end position="81"/>
    </location>
</feature>
<reference evidence="2 3" key="1">
    <citation type="submission" date="2018-02" db="EMBL/GenBank/DDBJ databases">
        <title>Solimicrobium silvestre gen. nov., sp. nov., isolated from alpine forest soil.</title>
        <authorList>
            <person name="Margesin R."/>
            <person name="Albuquerque L."/>
            <person name="Zhang D.-C."/>
            <person name="Froufe H.J.C."/>
            <person name="Severino R."/>
            <person name="Roxo I."/>
            <person name="Egas C."/>
            <person name="Da Costa M.S."/>
        </authorList>
    </citation>
    <scope>NUCLEOTIDE SEQUENCE [LARGE SCALE GENOMIC DNA]</scope>
    <source>
        <strain evidence="2 3">S20-91</strain>
    </source>
</reference>
<dbReference type="InterPro" id="IPR009081">
    <property type="entry name" value="PP-bd_ACP"/>
</dbReference>
<dbReference type="PROSITE" id="PS50075">
    <property type="entry name" value="CARRIER"/>
    <property type="match status" value="1"/>
</dbReference>
<gene>
    <name evidence="2" type="ORF">S2091_4341</name>
</gene>
<comment type="caution">
    <text evidence="2">The sequence shown here is derived from an EMBL/GenBank/DDBJ whole genome shotgun (WGS) entry which is preliminary data.</text>
</comment>
<organism evidence="2 3">
    <name type="scientific">Solimicrobium silvestre</name>
    <dbReference type="NCBI Taxonomy" id="2099400"/>
    <lineage>
        <taxon>Bacteria</taxon>
        <taxon>Pseudomonadati</taxon>
        <taxon>Pseudomonadota</taxon>
        <taxon>Betaproteobacteria</taxon>
        <taxon>Burkholderiales</taxon>
        <taxon>Oxalobacteraceae</taxon>
        <taxon>Solimicrobium</taxon>
    </lineage>
</organism>
<dbReference type="Proteomes" id="UP000237839">
    <property type="component" value="Unassembled WGS sequence"/>
</dbReference>
<evidence type="ECO:0000313" key="2">
    <source>
        <dbReference type="EMBL" id="PRC90940.1"/>
    </source>
</evidence>
<dbReference type="Gene3D" id="1.10.1200.10">
    <property type="entry name" value="ACP-like"/>
    <property type="match status" value="1"/>
</dbReference>
<dbReference type="Pfam" id="PF00550">
    <property type="entry name" value="PP-binding"/>
    <property type="match status" value="1"/>
</dbReference>